<proteinExistence type="predicted"/>
<dbReference type="Proteomes" id="UP000032680">
    <property type="component" value="Unassembled WGS sequence"/>
</dbReference>
<evidence type="ECO:0008006" key="6">
    <source>
        <dbReference type="Google" id="ProtNLM"/>
    </source>
</evidence>
<dbReference type="EMBL" id="BANB01000302">
    <property type="protein sequence ID" value="GAN77393.1"/>
    <property type="molecule type" value="Genomic_DNA"/>
</dbReference>
<protein>
    <recommendedName>
        <fullName evidence="6">Transglutaminase</fullName>
    </recommendedName>
</protein>
<accession>A0A0D6P863</accession>
<organism evidence="4 5">
    <name type="scientific">Acidisphaera rubrifaciens HS-AP3</name>
    <dbReference type="NCBI Taxonomy" id="1231350"/>
    <lineage>
        <taxon>Bacteria</taxon>
        <taxon>Pseudomonadati</taxon>
        <taxon>Pseudomonadota</taxon>
        <taxon>Alphaproteobacteria</taxon>
        <taxon>Acetobacterales</taxon>
        <taxon>Acetobacteraceae</taxon>
        <taxon>Acidisphaera</taxon>
    </lineage>
</organism>
<dbReference type="InterPro" id="IPR024618">
    <property type="entry name" value="DUF3857"/>
</dbReference>
<feature type="domain" description="DUF3857" evidence="3">
    <location>
        <begin position="67"/>
        <end position="200"/>
    </location>
</feature>
<evidence type="ECO:0000259" key="3">
    <source>
        <dbReference type="Pfam" id="PF12969"/>
    </source>
</evidence>
<dbReference type="Gene3D" id="2.60.40.3140">
    <property type="match status" value="1"/>
</dbReference>
<evidence type="ECO:0000256" key="1">
    <source>
        <dbReference type="SAM" id="SignalP"/>
    </source>
</evidence>
<feature type="domain" description="Transglutaminase-like" evidence="2">
    <location>
        <begin position="266"/>
        <end position="347"/>
    </location>
</feature>
<dbReference type="Pfam" id="PF12969">
    <property type="entry name" value="DUF3857"/>
    <property type="match status" value="1"/>
</dbReference>
<dbReference type="OrthoDB" id="98874at2"/>
<dbReference type="AlphaFoldDB" id="A0A0D6P863"/>
<reference evidence="4 5" key="1">
    <citation type="submission" date="2012-11" db="EMBL/GenBank/DDBJ databases">
        <title>Whole genome sequence of Acidisphaera rubrifaciens HS-AP3.</title>
        <authorList>
            <person name="Azuma Y."/>
            <person name="Higashiura N."/>
            <person name="Hirakawa H."/>
            <person name="Matsushita K."/>
        </authorList>
    </citation>
    <scope>NUCLEOTIDE SEQUENCE [LARGE SCALE GENOMIC DNA]</scope>
    <source>
        <strain evidence="4 5">HS-AP3</strain>
    </source>
</reference>
<dbReference type="Pfam" id="PF01841">
    <property type="entry name" value="Transglut_core"/>
    <property type="match status" value="1"/>
</dbReference>
<dbReference type="InterPro" id="IPR002931">
    <property type="entry name" value="Transglutaminase-like"/>
</dbReference>
<evidence type="ECO:0000259" key="2">
    <source>
        <dbReference type="Pfam" id="PF01841"/>
    </source>
</evidence>
<evidence type="ECO:0000313" key="4">
    <source>
        <dbReference type="EMBL" id="GAN77393.1"/>
    </source>
</evidence>
<feature type="chain" id="PRO_5002309825" description="Transglutaminase" evidence="1">
    <location>
        <begin position="36"/>
        <end position="631"/>
    </location>
</feature>
<dbReference type="InterPro" id="IPR038765">
    <property type="entry name" value="Papain-like_cys_pep_sf"/>
</dbReference>
<dbReference type="SUPFAM" id="SSF54001">
    <property type="entry name" value="Cysteine proteinases"/>
    <property type="match status" value="1"/>
</dbReference>
<keyword evidence="1" id="KW-0732">Signal</keyword>
<name>A0A0D6P863_9PROT</name>
<sequence length="631" mass="69347">MRMRPWPYTWPCRWPRPRGALACLALLAAAWRAQAAVTIHARVDRYDIDYVVNGDLTYTATSVRDDTLLTARGLDLRDRAAFTFHPATQSVQVLEAWTEEPDGERVPVTASNIFTRPSAAADDSPGFTTTETTTVLFPRLREGAHTHISWRFVQRRPAVTGFNVWEEPPSAEAVTAMRVRITAPEGVALHWGGRGFAVESDVTHGVRHVTARIAGMPPGEPERNMVAWSDVRPLFLAATVPDLAAVGAIYYRQSERQAAPTPALSALATRIAAGRTGREAARAVYDYVARRIRYVAIYLDPESSWIPHPAEEVLRQGYGDCKDHVVLMQALLAALGIRAEPVLIDWSDAYRPLPIATPWAFNHVIVWLPDYHLYANPTDPYAPFGALDRRLAGKQAVLATPDGEAVTTPPSTPADETYRWDAQATVLPDGTIDGQARMTVSPRLESDLRDTIADAASLPALADRMLAATPEGGTGDITATDPRDLDIPFTLSATWHSPHGLPLNGRVAYLTVPVGVDFKRIATLRDLVDGDPHHRYPVIAGARDYAWRIALRLPPGRMATDLPPPVDVDNAAGSYRASYALDGDTLTVTRRLVIDHDVYSPSQYEDLRALVYAPLDDARSVIPLLERDAAR</sequence>
<comment type="caution">
    <text evidence="4">The sequence shown here is derived from an EMBL/GenBank/DDBJ whole genome shotgun (WGS) entry which is preliminary data.</text>
</comment>
<dbReference type="Gene3D" id="3.10.620.30">
    <property type="match status" value="1"/>
</dbReference>
<dbReference type="Gene3D" id="2.60.120.1130">
    <property type="match status" value="1"/>
</dbReference>
<gene>
    <name evidence="4" type="ORF">Asru_0302_06</name>
</gene>
<keyword evidence="5" id="KW-1185">Reference proteome</keyword>
<feature type="signal peptide" evidence="1">
    <location>
        <begin position="1"/>
        <end position="35"/>
    </location>
</feature>
<evidence type="ECO:0000313" key="5">
    <source>
        <dbReference type="Proteomes" id="UP000032680"/>
    </source>
</evidence>